<proteinExistence type="predicted"/>
<sequence length="413" mass="46224">MKKTISNLLIMTLLVSCVSLAILPLVAAGISIPGDADENDELTEGELADAILSHVYEREEHLELDELRDAAHVYVRWKGKPKTIVDAMNRTVTIYKPVKTMVVLTYPVAEAIKIVKAESGVVGVSDGHILPKTAFFPILSELPDVGTPPNPDKEEILKLNPDIIFTGRILGGNDGLEDNLPAKIALVRWDMGRLERITANVNHVGYLLDKEDKAKEFCDFYEKYIDETIKQRVSKIPEEDKVRVYIEMEGHQGGNMAFANGSSGHEICVAAGGINIAADLPLYGAPIVRVEKEWLMKEGPEVIIIVVTGRPDLCGYEVDDPKEMKELWEDAVKRPGWENLSAVRNNRVYLIHKDLVGSTANFIGATYVAKWLYPEKFSDLNPKAVHQEYLTNFQRLNYNLDEHGVFVYHKEDS</sequence>
<dbReference type="EMBL" id="PQXF01000035">
    <property type="protein sequence ID" value="PXF58538.1"/>
    <property type="molecule type" value="Genomic_DNA"/>
</dbReference>
<reference evidence="1" key="1">
    <citation type="submission" date="2018-01" db="EMBL/GenBank/DDBJ databases">
        <authorList>
            <person name="Krukenberg V."/>
        </authorList>
    </citation>
    <scope>NUCLEOTIDE SEQUENCE</scope>
    <source>
        <strain evidence="1">E20ANME2</strain>
    </source>
</reference>
<dbReference type="Proteomes" id="UP000248329">
    <property type="component" value="Unassembled WGS sequence"/>
</dbReference>
<evidence type="ECO:0000313" key="1">
    <source>
        <dbReference type="EMBL" id="PXF58538.1"/>
    </source>
</evidence>
<evidence type="ECO:0000313" key="2">
    <source>
        <dbReference type="Proteomes" id="UP000248329"/>
    </source>
</evidence>
<organism evidence="1 2">
    <name type="scientific">Candidatus Methanogaster sp</name>
    <dbReference type="NCBI Taxonomy" id="3386292"/>
    <lineage>
        <taxon>Archaea</taxon>
        <taxon>Methanobacteriati</taxon>
        <taxon>Methanobacteriota</taxon>
        <taxon>Stenosarchaea group</taxon>
        <taxon>Methanomicrobia</taxon>
        <taxon>Methanosarcinales</taxon>
        <taxon>ANME-2 cluster</taxon>
        <taxon>Candidatus Methanogasteraceae</taxon>
        <taxon>Candidatus Methanogaster</taxon>
    </lineage>
</organism>
<gene>
    <name evidence="1" type="ORF">C4B59_13155</name>
</gene>
<name>A0AC61L0C6_9EURY</name>
<comment type="caution">
    <text evidence="1">The sequence shown here is derived from an EMBL/GenBank/DDBJ whole genome shotgun (WGS) entry which is preliminary data.</text>
</comment>
<accession>A0AC61L0C6</accession>
<protein>
    <submittedName>
        <fullName evidence="1">Uncharacterized protein</fullName>
    </submittedName>
</protein>